<dbReference type="EMBL" id="CP047418">
    <property type="protein sequence ID" value="QLL77977.1"/>
    <property type="molecule type" value="Genomic_DNA"/>
</dbReference>
<evidence type="ECO:0000259" key="2">
    <source>
        <dbReference type="Pfam" id="PF17881"/>
    </source>
</evidence>
<sequence length="165" mass="18809">MQRQKRNRIYRLTGTITLVVVIALVVVGWIFYMRAQAPVREARSEAVVLAKKKTALVHPQDFYWFNRKATYYTVAGTDRKGRYMYVIISPKGQILVTNAKDGISASRAQAIVKKDRQAQAIKHVALGVYDKKIAWEVTYTNKNGRLAYDLLTFKNGSLIKSIQNI</sequence>
<keyword evidence="1" id="KW-1133">Transmembrane helix</keyword>
<proteinExistence type="predicted"/>
<feature type="domain" description="Cell wall elongation regulator TseB-like" evidence="2">
    <location>
        <begin position="45"/>
        <end position="88"/>
    </location>
</feature>
<dbReference type="AlphaFoldDB" id="A0A7H9EL29"/>
<dbReference type="RefSeq" id="WP_180848312.1">
    <property type="nucleotide sequence ID" value="NZ_CP047418.1"/>
</dbReference>
<feature type="transmembrane region" description="Helical" evidence="1">
    <location>
        <begin position="12"/>
        <end position="32"/>
    </location>
</feature>
<evidence type="ECO:0000256" key="1">
    <source>
        <dbReference type="SAM" id="Phobius"/>
    </source>
</evidence>
<organism evidence="3 4">
    <name type="scientific">Ligilactobacillus saerimneri</name>
    <dbReference type="NCBI Taxonomy" id="228229"/>
    <lineage>
        <taxon>Bacteria</taxon>
        <taxon>Bacillati</taxon>
        <taxon>Bacillota</taxon>
        <taxon>Bacilli</taxon>
        <taxon>Lactobacillales</taxon>
        <taxon>Lactobacillaceae</taxon>
        <taxon>Ligilactobacillus</taxon>
    </lineage>
</organism>
<evidence type="ECO:0000313" key="3">
    <source>
        <dbReference type="EMBL" id="QLL77977.1"/>
    </source>
</evidence>
<evidence type="ECO:0000313" key="4">
    <source>
        <dbReference type="Proteomes" id="UP000510886"/>
    </source>
</evidence>
<dbReference type="Proteomes" id="UP000510886">
    <property type="component" value="Chromosome"/>
</dbReference>
<dbReference type="InterPro" id="IPR041401">
    <property type="entry name" value="TseB-like_dom"/>
</dbReference>
<dbReference type="Pfam" id="PF17881">
    <property type="entry name" value="TseB"/>
    <property type="match status" value="1"/>
</dbReference>
<protein>
    <recommendedName>
        <fullName evidence="2">Cell wall elongation regulator TseB-like domain-containing protein</fullName>
    </recommendedName>
</protein>
<dbReference type="KEGG" id="lsw:GTO87_04745"/>
<keyword evidence="1" id="KW-0812">Transmembrane</keyword>
<dbReference type="InterPro" id="IPR046350">
    <property type="entry name" value="Cystatin_sf"/>
</dbReference>
<gene>
    <name evidence="3" type="ORF">GTO87_04745</name>
</gene>
<name>A0A7H9EL29_9LACO</name>
<dbReference type="Gene3D" id="3.10.450.40">
    <property type="match status" value="2"/>
</dbReference>
<reference evidence="3 4" key="1">
    <citation type="submission" date="2020-01" db="EMBL/GenBank/DDBJ databases">
        <title>Complete and circular genome sequences of six lactobacillus isolates from horses.</title>
        <authorList>
            <person name="Hassan H.M."/>
        </authorList>
    </citation>
    <scope>NUCLEOTIDE SEQUENCE [LARGE SCALE GENOMIC DNA]</scope>
    <source>
        <strain evidence="3 4">1A</strain>
    </source>
</reference>
<keyword evidence="1" id="KW-0472">Membrane</keyword>
<accession>A0A7H9EL29</accession>
<dbReference type="SUPFAM" id="SSF54403">
    <property type="entry name" value="Cystatin/monellin"/>
    <property type="match status" value="2"/>
</dbReference>